<comment type="caution">
    <text evidence="1">The sequence shown here is derived from an EMBL/GenBank/DDBJ whole genome shotgun (WGS) entry which is preliminary data.</text>
</comment>
<dbReference type="InterPro" id="IPR025674">
    <property type="entry name" value="Imm6"/>
</dbReference>
<evidence type="ECO:0000313" key="1">
    <source>
        <dbReference type="EMBL" id="EIC03106.1"/>
    </source>
</evidence>
<dbReference type="EMBL" id="AGRW01000023">
    <property type="protein sequence ID" value="EIC03106.1"/>
    <property type="molecule type" value="Genomic_DNA"/>
</dbReference>
<protein>
    <submittedName>
        <fullName evidence="1">Uncharacterized protein</fullName>
    </submittedName>
</protein>
<organism evidence="1 2">
    <name type="scientific">Treponema saccharophilum DSM 2985</name>
    <dbReference type="NCBI Taxonomy" id="907348"/>
    <lineage>
        <taxon>Bacteria</taxon>
        <taxon>Pseudomonadati</taxon>
        <taxon>Spirochaetota</taxon>
        <taxon>Spirochaetia</taxon>
        <taxon>Spirochaetales</taxon>
        <taxon>Treponemataceae</taxon>
        <taxon>Treponema</taxon>
    </lineage>
</organism>
<gene>
    <name evidence="1" type="ORF">TresaDRAFT_2724</name>
</gene>
<dbReference type="Pfam" id="PF14434">
    <property type="entry name" value="Imm6"/>
    <property type="match status" value="1"/>
</dbReference>
<reference evidence="1 2" key="1">
    <citation type="submission" date="2011-09" db="EMBL/GenBank/DDBJ databases">
        <title>The draft genome of Treponema saccharophilum DSM 2985.</title>
        <authorList>
            <consortium name="US DOE Joint Genome Institute (JGI-PGF)"/>
            <person name="Lucas S."/>
            <person name="Copeland A."/>
            <person name="Lapidus A."/>
            <person name="Glavina del Rio T."/>
            <person name="Dalin E."/>
            <person name="Tice H."/>
            <person name="Bruce D."/>
            <person name="Goodwin L."/>
            <person name="Pitluck S."/>
            <person name="Peters L."/>
            <person name="Kyrpides N."/>
            <person name="Mavromatis K."/>
            <person name="Ivanova N."/>
            <person name="Markowitz V."/>
            <person name="Cheng J.-F."/>
            <person name="Hugenholtz P."/>
            <person name="Woyke T."/>
            <person name="Wu D."/>
            <person name="Gronow S."/>
            <person name="Wellnitz S."/>
            <person name="Brambilla E."/>
            <person name="Klenk H.-P."/>
            <person name="Eisen J.A."/>
        </authorList>
    </citation>
    <scope>NUCLEOTIDE SEQUENCE [LARGE SCALE GENOMIC DNA]</scope>
    <source>
        <strain evidence="1 2">DSM 2985</strain>
    </source>
</reference>
<accession>H7EH39</accession>
<keyword evidence="2" id="KW-1185">Reference proteome</keyword>
<dbReference type="STRING" id="907348.TresaDRAFT_2724"/>
<proteinExistence type="predicted"/>
<sequence>MPDGPGIFFCAGFCVRLILRVPVQSADTKPEDVRGGKIHQSNPSGVCRKCIQGLDNDIVKPSVEAAEPKISKASHRSYIRGSTKCKCKWKKQFCDDEWKIYTIVEDTMEIFKLNKKNKCVFAIKLAERASRYIVDTEKLTLINNAIEIALTFVQTEKGNGEVLYNFLDNENNGFTIFQEMEIDEKIRDAWDCIIDAIAYITKEIYLVNGEKYFPEPIEMVDDTIFTHMINALKLCSSEEVEFLENLYEDCFNNQKA</sequence>
<evidence type="ECO:0000313" key="2">
    <source>
        <dbReference type="Proteomes" id="UP000003571"/>
    </source>
</evidence>
<dbReference type="eggNOG" id="ENOG502ZCJV">
    <property type="taxonomic scope" value="Bacteria"/>
</dbReference>
<dbReference type="AlphaFoldDB" id="H7EH39"/>
<dbReference type="Proteomes" id="UP000003571">
    <property type="component" value="Unassembled WGS sequence"/>
</dbReference>
<name>H7EH39_9SPIR</name>
<dbReference type="RefSeq" id="WP_002701828.1">
    <property type="nucleotide sequence ID" value="NZ_AGRW01000023.1"/>
</dbReference>